<dbReference type="InterPro" id="IPR003692">
    <property type="entry name" value="Hydantoinase_B"/>
</dbReference>
<dbReference type="GO" id="GO:0005829">
    <property type="term" value="C:cytosol"/>
    <property type="evidence" value="ECO:0007669"/>
    <property type="project" value="TreeGrafter"/>
</dbReference>
<dbReference type="InterPro" id="IPR045079">
    <property type="entry name" value="Oxoprolinase-like"/>
</dbReference>
<name>A0A078KV27_9GAMM</name>
<comment type="similarity">
    <text evidence="1">Belongs to the oxoprolinase family.</text>
</comment>
<gene>
    <name evidence="6" type="primary">apc3</name>
    <name evidence="6" type="ORF">BN59_01123</name>
</gene>
<accession>A0A078KV27</accession>
<dbReference type="InterPro" id="IPR002821">
    <property type="entry name" value="Hydantoinase_A"/>
</dbReference>
<dbReference type="InterPro" id="IPR043129">
    <property type="entry name" value="ATPase_NBD"/>
</dbReference>
<dbReference type="PANTHER" id="PTHR11365">
    <property type="entry name" value="5-OXOPROLINASE RELATED"/>
    <property type="match status" value="1"/>
</dbReference>
<dbReference type="SUPFAM" id="SSF53067">
    <property type="entry name" value="Actin-like ATPase domain"/>
    <property type="match status" value="1"/>
</dbReference>
<evidence type="ECO:0000259" key="3">
    <source>
        <dbReference type="Pfam" id="PF02538"/>
    </source>
</evidence>
<sequence>MRSKNTSISKARVAIDIGGTFTDLVAFVEYEDGQRETLTCKTDSTPEDFSRGFFNAIESVGLDFSKIECLVHGTTIGINTILQRKGAKVGFITTEGFKDIIHMGRGERPEFFNLNFQKPESFVERHLCFEIKERINANGKVVSPVKLDQIPQILNYFRQEGVEAIAICTLHSYANPTHERAIADEIKKLWPTIPVVASTDISKELREYERSNTAVMSAYIKPVIEQYLDQLLIKLKERQFKGNFYIMKSNAGIETVEGIKNCPIQIVESGPAAGFIAAGQFGKKVMGIDVGGTSFKVAVIVDGKPEIKSLYEIGRNETSPGYPLQMPVVDLSEIGNGGGSIAWVNDYGHLLVGPMSAGAQPGPAAYGKGGLAPTVTDACLVLGWINPEKFADGTKTADLEAAHRALNTLAAKLGYEQIDHNSSREIAKNIIMISQNNMLQALKSVSVSRGYDPREFALVPYGGGGGMHAGRLAQFLGMTKIVIPPHSEVFSADGMLGSDLRRDYSQTVIASLASENFADLLAESFHQLELKAKKSFAKELNNPEVNLSYFACLQYEGQGHSVEIPLGKNEFNRQAIEAIFSEQHRKAFTFSLDNSPIDLVKIRIEATVKILELNQQKLQAEESTSSNTNKKRMIDFVEDGYCEATVYDGSQFKPGMKFSGPAVIENQGGTFLVLPGMTGCVDEFGQINMDVAPLMKDQQVLRKNELITQEIIQHSIVSITQQMFSQVIRTAMSPIIYEVLDMSTGLTDAQGNLISSGAGMPGFTVLLDFPVKAVIKALGGTLKRGDIIAVNDPYHGGVTHRSDLVLVMPIFDDHDQLIAFSVVIAHQNDIGGIAHGSLSPEAKHIDDEGFFVPPTKLYSENIRNEEFFNKFVDASRMKDNLKGDIMAAVAAVRKGEQATLELVRKYSSPVFLEALDAYQKYGEEITRANLKKLPQGRFEFSELQDDKQTFNAVITISPEEMIIDLRDNPKQSTGPFNLSEDAAIVAARTILASVTSAAVCNEGAFRCLKVLTTKATIFNPNYPAPQGFYFETWVVLHSLLQQTLAKAAIKNIPAGGFSSICGTLFGGKHAETGKSWQVVEPQSGGHGGSDGLDGASATHSFFHGNTQNTSNEVLEARNNNILILRHSFNPEEGGEGKYCGGKGICKEILFLSDENWATAFYTRSDVKPWGLADGNPGSNNYIEIVHAENGQVEHRSTVTEIELKRGDILRIVTGNGGGWGKPCERPPEQIEKDRKQGLISEKQYWQFFKPAIVSINSSNALQKQVSLQ</sequence>
<feature type="domain" description="Hydantoinase/oxoprolinase N-terminal" evidence="4">
    <location>
        <begin position="12"/>
        <end position="188"/>
    </location>
</feature>
<evidence type="ECO:0000259" key="4">
    <source>
        <dbReference type="Pfam" id="PF05378"/>
    </source>
</evidence>
<proteinExistence type="inferred from homology"/>
<dbReference type="GO" id="GO:0006749">
    <property type="term" value="P:glutathione metabolic process"/>
    <property type="evidence" value="ECO:0007669"/>
    <property type="project" value="TreeGrafter"/>
</dbReference>
<dbReference type="GO" id="GO:0017168">
    <property type="term" value="F:5-oxoprolinase (ATP-hydrolyzing) activity"/>
    <property type="evidence" value="ECO:0007669"/>
    <property type="project" value="TreeGrafter"/>
</dbReference>
<evidence type="ECO:0000313" key="7">
    <source>
        <dbReference type="Proteomes" id="UP000044071"/>
    </source>
</evidence>
<dbReference type="EMBL" id="CCSB01000001">
    <property type="protein sequence ID" value="CDZ76847.1"/>
    <property type="molecule type" value="Genomic_DNA"/>
</dbReference>
<dbReference type="Pfam" id="PF19278">
    <property type="entry name" value="Hydant_A_C"/>
    <property type="match status" value="1"/>
</dbReference>
<dbReference type="AlphaFoldDB" id="A0A078KV27"/>
<dbReference type="Pfam" id="PF01968">
    <property type="entry name" value="Hydantoinase_A"/>
    <property type="match status" value="1"/>
</dbReference>
<organism evidence="6 7">
    <name type="scientific">Legionella massiliensis</name>
    <dbReference type="NCBI Taxonomy" id="1034943"/>
    <lineage>
        <taxon>Bacteria</taxon>
        <taxon>Pseudomonadati</taxon>
        <taxon>Pseudomonadota</taxon>
        <taxon>Gammaproteobacteria</taxon>
        <taxon>Legionellales</taxon>
        <taxon>Legionellaceae</taxon>
        <taxon>Legionella</taxon>
    </lineage>
</organism>
<dbReference type="STRING" id="1034943.BN59_01123"/>
<feature type="domain" description="Acetophenone carboxylase-like C-terminal" evidence="5">
    <location>
        <begin position="517"/>
        <end position="684"/>
    </location>
</feature>
<evidence type="ECO:0000259" key="2">
    <source>
        <dbReference type="Pfam" id="PF01968"/>
    </source>
</evidence>
<feature type="domain" description="Hydantoinase B/oxoprolinase" evidence="3">
    <location>
        <begin position="707"/>
        <end position="1222"/>
    </location>
</feature>
<feature type="domain" description="Hydantoinase A/oxoprolinase" evidence="2">
    <location>
        <begin position="210"/>
        <end position="503"/>
    </location>
</feature>
<dbReference type="PANTHER" id="PTHR11365:SF23">
    <property type="entry name" value="HYPOTHETICAL 5-OXOPROLINASE (EUROFUNG)-RELATED"/>
    <property type="match status" value="1"/>
</dbReference>
<dbReference type="Proteomes" id="UP000044071">
    <property type="component" value="Unassembled WGS sequence"/>
</dbReference>
<dbReference type="eggNOG" id="COG0145">
    <property type="taxonomic scope" value="Bacteria"/>
</dbReference>
<keyword evidence="7" id="KW-1185">Reference proteome</keyword>
<evidence type="ECO:0000313" key="6">
    <source>
        <dbReference type="EMBL" id="CDZ76847.1"/>
    </source>
</evidence>
<dbReference type="RefSeq" id="WP_052403149.1">
    <property type="nucleotide sequence ID" value="NZ_CCVW01000001.1"/>
</dbReference>
<evidence type="ECO:0000259" key="5">
    <source>
        <dbReference type="Pfam" id="PF19278"/>
    </source>
</evidence>
<dbReference type="InterPro" id="IPR049517">
    <property type="entry name" value="ACX-like_C"/>
</dbReference>
<dbReference type="OrthoDB" id="9768323at2"/>
<dbReference type="Pfam" id="PF05378">
    <property type="entry name" value="Hydant_A_N"/>
    <property type="match status" value="1"/>
</dbReference>
<protein>
    <submittedName>
        <fullName evidence="6">Acetophenone carboxylase gamma subunit</fullName>
    </submittedName>
</protein>
<reference evidence="6 7" key="1">
    <citation type="submission" date="2014-06" db="EMBL/GenBank/DDBJ databases">
        <authorList>
            <person name="Urmite Genomes Urmite Genomes"/>
        </authorList>
    </citation>
    <scope>NUCLEOTIDE SEQUENCE [LARGE SCALE GENOMIC DNA]</scope>
</reference>
<dbReference type="Pfam" id="PF02538">
    <property type="entry name" value="Hydantoinase_B"/>
    <property type="match status" value="1"/>
</dbReference>
<dbReference type="InterPro" id="IPR008040">
    <property type="entry name" value="Hydant_A_N"/>
</dbReference>
<evidence type="ECO:0000256" key="1">
    <source>
        <dbReference type="ARBA" id="ARBA00010403"/>
    </source>
</evidence>
<dbReference type="eggNOG" id="COG0146">
    <property type="taxonomic scope" value="Bacteria"/>
</dbReference>